<gene>
    <name evidence="8" type="ORF">OFUS_LOCUS9454</name>
</gene>
<organism evidence="8 9">
    <name type="scientific">Owenia fusiformis</name>
    <name type="common">Polychaete worm</name>
    <dbReference type="NCBI Taxonomy" id="6347"/>
    <lineage>
        <taxon>Eukaryota</taxon>
        <taxon>Metazoa</taxon>
        <taxon>Spiralia</taxon>
        <taxon>Lophotrochozoa</taxon>
        <taxon>Annelida</taxon>
        <taxon>Polychaeta</taxon>
        <taxon>Sedentaria</taxon>
        <taxon>Canalipalpata</taxon>
        <taxon>Sabellida</taxon>
        <taxon>Oweniida</taxon>
        <taxon>Oweniidae</taxon>
        <taxon>Owenia</taxon>
    </lineage>
</organism>
<feature type="compositionally biased region" description="Polar residues" evidence="6">
    <location>
        <begin position="1"/>
        <end position="17"/>
    </location>
</feature>
<feature type="region of interest" description="Disordered" evidence="6">
    <location>
        <begin position="1"/>
        <end position="130"/>
    </location>
</feature>
<keyword evidence="3 7" id="KW-0812">Transmembrane</keyword>
<dbReference type="PANTHER" id="PTHR14948">
    <property type="entry name" value="NG5"/>
    <property type="match status" value="1"/>
</dbReference>
<reference evidence="8" key="1">
    <citation type="submission" date="2022-03" db="EMBL/GenBank/DDBJ databases">
        <authorList>
            <person name="Martin C."/>
        </authorList>
    </citation>
    <scope>NUCLEOTIDE SEQUENCE</scope>
</reference>
<keyword evidence="5 7" id="KW-0472">Membrane</keyword>
<evidence type="ECO:0000256" key="7">
    <source>
        <dbReference type="SAM" id="Phobius"/>
    </source>
</evidence>
<comment type="similarity">
    <text evidence="2">Belongs to the CD225/Dispanin family.</text>
</comment>
<dbReference type="InterPro" id="IPR051423">
    <property type="entry name" value="CD225/Dispanin"/>
</dbReference>
<sequence>MSTNPRRQVRTSLSGPNPGSFPSRGTSPGRSSGRSRSKSPGRGSTSSRGTSPGSQRRRGSSDSSHSSRRDSSQRKQNGAQSRTAENGGVQSRRERPPQRRRSLPKKEKEVVQKPPVAPIPVNPDLGIVEMSAPPQRNWKDIVHESSASDADVSSLDSVNLGQVNPSFDPGGEQPISRINYKSMGVHFNDDKNTEHPIYYQSGPAEEKGKPKSALRKEKVVVKKPDGSKIIVVPNRHRRQEVVRPLKERDLTLLTVFSIVSIFLFFPTGIPACVYANKTRDEFQAGVQQGDLTKASKCAKKAERLIICSLVAGLLTGVLIFAVVEATRSS</sequence>
<accession>A0A8S4NR23</accession>
<keyword evidence="9" id="KW-1185">Reference proteome</keyword>
<feature type="compositionally biased region" description="Low complexity" evidence="6">
    <location>
        <begin position="18"/>
        <end position="32"/>
    </location>
</feature>
<dbReference type="AlphaFoldDB" id="A0A8S4NR23"/>
<evidence type="ECO:0000256" key="6">
    <source>
        <dbReference type="SAM" id="MobiDB-lite"/>
    </source>
</evidence>
<evidence type="ECO:0000256" key="1">
    <source>
        <dbReference type="ARBA" id="ARBA00004370"/>
    </source>
</evidence>
<evidence type="ECO:0000313" key="8">
    <source>
        <dbReference type="EMBL" id="CAH1783084.1"/>
    </source>
</evidence>
<keyword evidence="4 7" id="KW-1133">Transmembrane helix</keyword>
<evidence type="ECO:0000256" key="2">
    <source>
        <dbReference type="ARBA" id="ARBA00006843"/>
    </source>
</evidence>
<comment type="caution">
    <text evidence="8">The sequence shown here is derived from an EMBL/GenBank/DDBJ whole genome shotgun (WGS) entry which is preliminary data.</text>
</comment>
<evidence type="ECO:0000256" key="5">
    <source>
        <dbReference type="ARBA" id="ARBA00023136"/>
    </source>
</evidence>
<feature type="transmembrane region" description="Helical" evidence="7">
    <location>
        <begin position="304"/>
        <end position="323"/>
    </location>
</feature>
<dbReference type="PANTHER" id="PTHR14948:SF44">
    <property type="entry name" value="PROLINE-RICH TRANSMEMBRANE PROTEIN 1-LIKE"/>
    <property type="match status" value="1"/>
</dbReference>
<dbReference type="Pfam" id="PF04505">
    <property type="entry name" value="CD225"/>
    <property type="match status" value="1"/>
</dbReference>
<feature type="compositionally biased region" description="Polar residues" evidence="6">
    <location>
        <begin position="75"/>
        <end position="84"/>
    </location>
</feature>
<evidence type="ECO:0000256" key="3">
    <source>
        <dbReference type="ARBA" id="ARBA00022692"/>
    </source>
</evidence>
<dbReference type="GO" id="GO:0016020">
    <property type="term" value="C:membrane"/>
    <property type="evidence" value="ECO:0007669"/>
    <property type="project" value="UniProtKB-SubCell"/>
</dbReference>
<dbReference type="EMBL" id="CAIIXF020000005">
    <property type="protein sequence ID" value="CAH1783084.1"/>
    <property type="molecule type" value="Genomic_DNA"/>
</dbReference>
<dbReference type="OrthoDB" id="6287564at2759"/>
<protein>
    <submittedName>
        <fullName evidence="8">Uncharacterized protein</fullName>
    </submittedName>
</protein>
<feature type="transmembrane region" description="Helical" evidence="7">
    <location>
        <begin position="250"/>
        <end position="275"/>
    </location>
</feature>
<comment type="subcellular location">
    <subcellularLocation>
        <location evidence="1">Membrane</location>
    </subcellularLocation>
</comment>
<proteinExistence type="inferred from homology"/>
<name>A0A8S4NR23_OWEFU</name>
<dbReference type="InterPro" id="IPR007593">
    <property type="entry name" value="CD225/Dispanin_fam"/>
</dbReference>
<evidence type="ECO:0000256" key="4">
    <source>
        <dbReference type="ARBA" id="ARBA00022989"/>
    </source>
</evidence>
<dbReference type="Proteomes" id="UP000749559">
    <property type="component" value="Unassembled WGS sequence"/>
</dbReference>
<evidence type="ECO:0000313" key="9">
    <source>
        <dbReference type="Proteomes" id="UP000749559"/>
    </source>
</evidence>
<feature type="compositionally biased region" description="Low complexity" evidence="6">
    <location>
        <begin position="40"/>
        <end position="54"/>
    </location>
</feature>